<dbReference type="EMBL" id="JANBPU010000033">
    <property type="protein sequence ID" value="KAJ1919082.1"/>
    <property type="molecule type" value="Genomic_DNA"/>
</dbReference>
<keyword evidence="2" id="KW-1185">Reference proteome</keyword>
<dbReference type="OrthoDB" id="29013at2759"/>
<evidence type="ECO:0000313" key="2">
    <source>
        <dbReference type="Proteomes" id="UP001150538"/>
    </source>
</evidence>
<organism evidence="1 2">
    <name type="scientific">Mycoemilia scoparia</name>
    <dbReference type="NCBI Taxonomy" id="417184"/>
    <lineage>
        <taxon>Eukaryota</taxon>
        <taxon>Fungi</taxon>
        <taxon>Fungi incertae sedis</taxon>
        <taxon>Zoopagomycota</taxon>
        <taxon>Kickxellomycotina</taxon>
        <taxon>Kickxellomycetes</taxon>
        <taxon>Kickxellales</taxon>
        <taxon>Kickxellaceae</taxon>
        <taxon>Mycoemilia</taxon>
    </lineage>
</organism>
<dbReference type="AlphaFoldDB" id="A0A9W8A337"/>
<evidence type="ECO:0000313" key="1">
    <source>
        <dbReference type="EMBL" id="KAJ1919082.1"/>
    </source>
</evidence>
<dbReference type="Proteomes" id="UP001150538">
    <property type="component" value="Unassembled WGS sequence"/>
</dbReference>
<name>A0A9W8A337_9FUNG</name>
<sequence>MSSTKLQAVIREIDTVRCVGQWHIIPDLSSRYSKTVTESNEAFSSILLTEKLLEEELLNIKWNPKEHWISDGKTNATGQVSAPAIPPILQQSTETKKIQNQLDYISRKKMTPEELEVKIVL</sequence>
<comment type="caution">
    <text evidence="1">The sequence shown here is derived from an EMBL/GenBank/DDBJ whole genome shotgun (WGS) entry which is preliminary data.</text>
</comment>
<reference evidence="1" key="1">
    <citation type="submission" date="2022-07" db="EMBL/GenBank/DDBJ databases">
        <title>Phylogenomic reconstructions and comparative analyses of Kickxellomycotina fungi.</title>
        <authorList>
            <person name="Reynolds N.K."/>
            <person name="Stajich J.E."/>
            <person name="Barry K."/>
            <person name="Grigoriev I.V."/>
            <person name="Crous P."/>
            <person name="Smith M.E."/>
        </authorList>
    </citation>
    <scope>NUCLEOTIDE SEQUENCE</scope>
    <source>
        <strain evidence="1">NBRC 100468</strain>
    </source>
</reference>
<proteinExistence type="predicted"/>
<protein>
    <submittedName>
        <fullName evidence="1">Uncharacterized protein</fullName>
    </submittedName>
</protein>
<accession>A0A9W8A337</accession>
<gene>
    <name evidence="1" type="ORF">H4219_002237</name>
</gene>